<protein>
    <submittedName>
        <fullName evidence="7">Amino acid dehydrogenase</fullName>
    </submittedName>
</protein>
<keyword evidence="3" id="KW-0520">NAD</keyword>
<feature type="region of interest" description="Disordered" evidence="5">
    <location>
        <begin position="351"/>
        <end position="371"/>
    </location>
</feature>
<reference evidence="7 8" key="1">
    <citation type="submission" date="2022-05" db="EMBL/GenBank/DDBJ databases">
        <authorList>
            <person name="Jo J.-H."/>
            <person name="Im W.-T."/>
        </authorList>
    </citation>
    <scope>NUCLEOTIDE SEQUENCE [LARGE SCALE GENOMIC DNA]</scope>
    <source>
        <strain evidence="7 8">NSE70-1</strain>
    </source>
</reference>
<evidence type="ECO:0000256" key="2">
    <source>
        <dbReference type="ARBA" id="ARBA00023002"/>
    </source>
</evidence>
<sequence length="371" mass="39037">MPVWNSREFDDHEQVCFFSDAATGLRAVVAIHSTALGPAAGGTRFKHYEHDQLALDDALRLSKAMSYKSALAGLPLGGGKAIIIGEPTKLKNRPLLHAFGRYIDRIGRYFATGEDVGMSVADIDTVHEVTPFVGGTSAGTGDPSIYTAIGVIHGLRAVMQRQFDRSDFDGVRIAIQGLGAVGWGVAERLHQAGARLVVADIRDEKVREAVNRFGAEASDTAGVHAADVDVFMPCALGGIITERSAGEISARAVAGAANNQLATPAAGDALARRSILFAPDYVINAGGIISGLEALADMPGRIRPALGPLEERLAAIHQRLASIFERSSRDGTTPEVTAEIMARELITRAGLSGARPSDDSVSTVGMTSSVN</sequence>
<evidence type="ECO:0000256" key="4">
    <source>
        <dbReference type="RuleBase" id="RU004417"/>
    </source>
</evidence>
<evidence type="ECO:0000313" key="8">
    <source>
        <dbReference type="Proteomes" id="UP001203410"/>
    </source>
</evidence>
<dbReference type="SUPFAM" id="SSF51735">
    <property type="entry name" value="NAD(P)-binding Rossmann-fold domains"/>
    <property type="match status" value="1"/>
</dbReference>
<dbReference type="InterPro" id="IPR006097">
    <property type="entry name" value="Glu/Leu/Phe/Val/Trp_DH_dimer"/>
</dbReference>
<feature type="domain" description="Glutamate/phenylalanine/leucine/valine/L-tryptophan dehydrogenase C-terminal" evidence="6">
    <location>
        <begin position="141"/>
        <end position="350"/>
    </location>
</feature>
<dbReference type="InterPro" id="IPR006096">
    <property type="entry name" value="Glu/Leu/Phe/Val/Trp_DH_C"/>
</dbReference>
<comment type="caution">
    <text evidence="7">The sequence shown here is derived from an EMBL/GenBank/DDBJ whole genome shotgun (WGS) entry which is preliminary data.</text>
</comment>
<dbReference type="InterPro" id="IPR016211">
    <property type="entry name" value="Glu/Phe/Leu/Val/Trp_DH_bac/arc"/>
</dbReference>
<dbReference type="PRINTS" id="PR00082">
    <property type="entry name" value="GLFDHDRGNASE"/>
</dbReference>
<dbReference type="Pfam" id="PF02812">
    <property type="entry name" value="ELFV_dehydrog_N"/>
    <property type="match status" value="1"/>
</dbReference>
<gene>
    <name evidence="7" type="ORF">LZ496_09875</name>
</gene>
<comment type="similarity">
    <text evidence="1 4">Belongs to the Glu/Leu/Phe/Val dehydrogenases family.</text>
</comment>
<dbReference type="InterPro" id="IPR036291">
    <property type="entry name" value="NAD(P)-bd_dom_sf"/>
</dbReference>
<feature type="compositionally biased region" description="Polar residues" evidence="5">
    <location>
        <begin position="359"/>
        <end position="371"/>
    </location>
</feature>
<dbReference type="Gene3D" id="3.40.50.720">
    <property type="entry name" value="NAD(P)-binding Rossmann-like Domain"/>
    <property type="match status" value="1"/>
</dbReference>
<dbReference type="PIRSF" id="PIRSF000188">
    <property type="entry name" value="Phe_leu_dh"/>
    <property type="match status" value="1"/>
</dbReference>
<dbReference type="PANTHER" id="PTHR42722">
    <property type="entry name" value="LEUCINE DEHYDROGENASE"/>
    <property type="match status" value="1"/>
</dbReference>
<dbReference type="InterPro" id="IPR046346">
    <property type="entry name" value="Aminoacid_DH-like_N_sf"/>
</dbReference>
<dbReference type="SMART" id="SM00839">
    <property type="entry name" value="ELFV_dehydrog"/>
    <property type="match status" value="1"/>
</dbReference>
<dbReference type="RefSeq" id="WP_249904457.1">
    <property type="nucleotide sequence ID" value="NZ_JAMGBA010000002.1"/>
</dbReference>
<proteinExistence type="inferred from homology"/>
<evidence type="ECO:0000256" key="1">
    <source>
        <dbReference type="ARBA" id="ARBA00006382"/>
    </source>
</evidence>
<evidence type="ECO:0000313" key="7">
    <source>
        <dbReference type="EMBL" id="MCL6699087.1"/>
    </source>
</evidence>
<keyword evidence="8" id="KW-1185">Reference proteome</keyword>
<evidence type="ECO:0000256" key="5">
    <source>
        <dbReference type="SAM" id="MobiDB-lite"/>
    </source>
</evidence>
<dbReference type="Pfam" id="PF00208">
    <property type="entry name" value="ELFV_dehydrog"/>
    <property type="match status" value="2"/>
</dbReference>
<dbReference type="CDD" id="cd01075">
    <property type="entry name" value="NAD_bind_Leu_Phe_Val_DH"/>
    <property type="match status" value="1"/>
</dbReference>
<dbReference type="EMBL" id="JAMGBA010000002">
    <property type="protein sequence ID" value="MCL6699087.1"/>
    <property type="molecule type" value="Genomic_DNA"/>
</dbReference>
<dbReference type="InterPro" id="IPR006095">
    <property type="entry name" value="Glu/Leu/Phe/Val/Trp_DH"/>
</dbReference>
<accession>A0ABT0RVN5</accession>
<keyword evidence="2 4" id="KW-0560">Oxidoreductase</keyword>
<dbReference type="Gene3D" id="3.40.50.10860">
    <property type="entry name" value="Leucine Dehydrogenase, chain A, domain 1"/>
    <property type="match status" value="1"/>
</dbReference>
<dbReference type="SUPFAM" id="SSF53223">
    <property type="entry name" value="Aminoacid dehydrogenase-like, N-terminal domain"/>
    <property type="match status" value="1"/>
</dbReference>
<name>A0ABT0RVN5_9SPHN</name>
<evidence type="ECO:0000256" key="3">
    <source>
        <dbReference type="ARBA" id="ARBA00023027"/>
    </source>
</evidence>
<dbReference type="Proteomes" id="UP001203410">
    <property type="component" value="Unassembled WGS sequence"/>
</dbReference>
<dbReference type="PANTHER" id="PTHR42722:SF1">
    <property type="entry name" value="VALINE DEHYDROGENASE"/>
    <property type="match status" value="1"/>
</dbReference>
<evidence type="ECO:0000259" key="6">
    <source>
        <dbReference type="SMART" id="SM00839"/>
    </source>
</evidence>
<organism evidence="7 8">
    <name type="scientific">Sphingomonas caseinilyticus</name>
    <dbReference type="NCBI Taxonomy" id="2908205"/>
    <lineage>
        <taxon>Bacteria</taxon>
        <taxon>Pseudomonadati</taxon>
        <taxon>Pseudomonadota</taxon>
        <taxon>Alphaproteobacteria</taxon>
        <taxon>Sphingomonadales</taxon>
        <taxon>Sphingomonadaceae</taxon>
        <taxon>Sphingomonas</taxon>
    </lineage>
</organism>